<keyword evidence="3" id="KW-1185">Reference proteome</keyword>
<feature type="compositionally biased region" description="Polar residues" evidence="1">
    <location>
        <begin position="59"/>
        <end position="71"/>
    </location>
</feature>
<evidence type="ECO:0000313" key="3">
    <source>
        <dbReference type="Proteomes" id="UP000183299"/>
    </source>
</evidence>
<protein>
    <submittedName>
        <fullName evidence="2">Uncharacterized protein</fullName>
    </submittedName>
</protein>
<dbReference type="STRING" id="576117.SAMN04488138_102180"/>
<evidence type="ECO:0000256" key="1">
    <source>
        <dbReference type="SAM" id="MobiDB-lite"/>
    </source>
</evidence>
<evidence type="ECO:0000313" key="2">
    <source>
        <dbReference type="EMBL" id="SFJ15987.1"/>
    </source>
</evidence>
<name>A0A1I3P3R9_9RHOB</name>
<reference evidence="2 3" key="1">
    <citation type="submission" date="2016-10" db="EMBL/GenBank/DDBJ databases">
        <authorList>
            <person name="de Groot N.N."/>
        </authorList>
    </citation>
    <scope>NUCLEOTIDE SEQUENCE [LARGE SCALE GENOMIC DNA]</scope>
    <source>
        <strain evidence="2 3">CGMCC 1.8891</strain>
    </source>
</reference>
<sequence>MLKIRHLKITACDALRHYNGTGSVGARSARPRQWPDQLRCYGNEPMLRSSRTREGQGLESHSPSSVTGGAV</sequence>
<dbReference type="EMBL" id="FORY01000002">
    <property type="protein sequence ID" value="SFJ15987.1"/>
    <property type="molecule type" value="Genomic_DNA"/>
</dbReference>
<accession>A0A1I3P3R9</accession>
<dbReference type="Proteomes" id="UP000183299">
    <property type="component" value="Unassembled WGS sequence"/>
</dbReference>
<organism evidence="2 3">
    <name type="scientific">Celeribacter halophilus</name>
    <dbReference type="NCBI Taxonomy" id="576117"/>
    <lineage>
        <taxon>Bacteria</taxon>
        <taxon>Pseudomonadati</taxon>
        <taxon>Pseudomonadota</taxon>
        <taxon>Alphaproteobacteria</taxon>
        <taxon>Rhodobacterales</taxon>
        <taxon>Roseobacteraceae</taxon>
        <taxon>Celeribacter</taxon>
    </lineage>
</organism>
<gene>
    <name evidence="2" type="ORF">SAMN04488138_102180</name>
</gene>
<dbReference type="AlphaFoldDB" id="A0A1I3P3R9"/>
<proteinExistence type="predicted"/>
<feature type="region of interest" description="Disordered" evidence="1">
    <location>
        <begin position="36"/>
        <end position="71"/>
    </location>
</feature>